<dbReference type="Gene3D" id="1.10.3720.10">
    <property type="entry name" value="MetI-like"/>
    <property type="match status" value="1"/>
</dbReference>
<comment type="subcellular location">
    <subcellularLocation>
        <location evidence="1 7">Cell membrane</location>
        <topology evidence="1 7">Multi-pass membrane protein</topology>
    </subcellularLocation>
</comment>
<feature type="domain" description="ABC transmembrane type-1" evidence="8">
    <location>
        <begin position="72"/>
        <end position="263"/>
    </location>
</feature>
<dbReference type="EMBL" id="MWBQ01000226">
    <property type="protein sequence ID" value="OQA54095.1"/>
    <property type="molecule type" value="Genomic_DNA"/>
</dbReference>
<dbReference type="Pfam" id="PF00528">
    <property type="entry name" value="BPD_transp_1"/>
    <property type="match status" value="1"/>
</dbReference>
<dbReference type="InterPro" id="IPR035906">
    <property type="entry name" value="MetI-like_sf"/>
</dbReference>
<evidence type="ECO:0000256" key="7">
    <source>
        <dbReference type="RuleBase" id="RU363032"/>
    </source>
</evidence>
<keyword evidence="6 7" id="KW-0472">Membrane</keyword>
<evidence type="ECO:0000259" key="8">
    <source>
        <dbReference type="PROSITE" id="PS50928"/>
    </source>
</evidence>
<dbReference type="GO" id="GO:0055085">
    <property type="term" value="P:transmembrane transport"/>
    <property type="evidence" value="ECO:0007669"/>
    <property type="project" value="InterPro"/>
</dbReference>
<comment type="caution">
    <text evidence="9">The sequence shown here is derived from an EMBL/GenBank/DDBJ whole genome shotgun (WGS) entry which is preliminary data.</text>
</comment>
<evidence type="ECO:0000313" key="9">
    <source>
        <dbReference type="EMBL" id="OQA54095.1"/>
    </source>
</evidence>
<dbReference type="AlphaFoldDB" id="A0A1V5SI06"/>
<keyword evidence="5 7" id="KW-1133">Transmembrane helix</keyword>
<keyword evidence="4 7" id="KW-0812">Transmembrane</keyword>
<accession>A0A1V5SI06</accession>
<evidence type="ECO:0000256" key="5">
    <source>
        <dbReference type="ARBA" id="ARBA00022989"/>
    </source>
</evidence>
<proteinExistence type="inferred from homology"/>
<dbReference type="PROSITE" id="PS50928">
    <property type="entry name" value="ABC_TM1"/>
    <property type="match status" value="1"/>
</dbReference>
<feature type="transmembrane region" description="Helical" evidence="7">
    <location>
        <begin position="140"/>
        <end position="159"/>
    </location>
</feature>
<sequence>MKRNQITTTIKYLIAILISIIWILPFLGIVMTSIRPLEEVIYGWWNMKPFTPSMVNYINAWNHPTAPLSQGTFNSLLVAFPSTLIPIFAASLAAYGFARFRLPLLSSLFILVILLMALPQQMIAIPIFQLMKNLNLLNTYTGLFLIHSAWGIPWIIFFLRNFFITLPIEIEESAKIDGASDFVVFTRIILPVSWPALISSIVLQFMWVWSDFFLALILVYTPSKLLATQRIPLMRGQYHVDWGVLTAASIVSMIAPLFIFAFLQKYYIKGLIGWTTK</sequence>
<evidence type="ECO:0000256" key="4">
    <source>
        <dbReference type="ARBA" id="ARBA00022692"/>
    </source>
</evidence>
<reference evidence="9" key="1">
    <citation type="submission" date="2017-02" db="EMBL/GenBank/DDBJ databases">
        <title>Delving into the versatile metabolic prowess of the omnipresent phylum Bacteroidetes.</title>
        <authorList>
            <person name="Nobu M.K."/>
            <person name="Mei R."/>
            <person name="Narihiro T."/>
            <person name="Kuroda K."/>
            <person name="Liu W.-T."/>
        </authorList>
    </citation>
    <scope>NUCLEOTIDE SEQUENCE</scope>
    <source>
        <strain evidence="9">ADurb.Bin276</strain>
    </source>
</reference>
<evidence type="ECO:0000256" key="3">
    <source>
        <dbReference type="ARBA" id="ARBA00022475"/>
    </source>
</evidence>
<comment type="similarity">
    <text evidence="7">Belongs to the binding-protein-dependent transport system permease family.</text>
</comment>
<feature type="transmembrane region" description="Helical" evidence="7">
    <location>
        <begin position="76"/>
        <end position="97"/>
    </location>
</feature>
<feature type="transmembrane region" description="Helical" evidence="7">
    <location>
        <begin position="104"/>
        <end position="128"/>
    </location>
</feature>
<dbReference type="SUPFAM" id="SSF161098">
    <property type="entry name" value="MetI-like"/>
    <property type="match status" value="1"/>
</dbReference>
<evidence type="ECO:0000256" key="2">
    <source>
        <dbReference type="ARBA" id="ARBA00022448"/>
    </source>
</evidence>
<protein>
    <submittedName>
        <fullName evidence="9">L-arabinose transport system permease protein AraQ</fullName>
    </submittedName>
</protein>
<dbReference type="GO" id="GO:0005886">
    <property type="term" value="C:plasma membrane"/>
    <property type="evidence" value="ECO:0007669"/>
    <property type="project" value="UniProtKB-SubCell"/>
</dbReference>
<dbReference type="InterPro" id="IPR000515">
    <property type="entry name" value="MetI-like"/>
</dbReference>
<evidence type="ECO:0000256" key="6">
    <source>
        <dbReference type="ARBA" id="ARBA00023136"/>
    </source>
</evidence>
<feature type="transmembrane region" description="Helical" evidence="7">
    <location>
        <begin position="12"/>
        <end position="34"/>
    </location>
</feature>
<dbReference type="PANTHER" id="PTHR43744">
    <property type="entry name" value="ABC TRANSPORTER PERMEASE PROTEIN MG189-RELATED-RELATED"/>
    <property type="match status" value="1"/>
</dbReference>
<dbReference type="CDD" id="cd06261">
    <property type="entry name" value="TM_PBP2"/>
    <property type="match status" value="1"/>
</dbReference>
<dbReference type="Proteomes" id="UP000485569">
    <property type="component" value="Unassembled WGS sequence"/>
</dbReference>
<keyword evidence="3" id="KW-1003">Cell membrane</keyword>
<evidence type="ECO:0000256" key="1">
    <source>
        <dbReference type="ARBA" id="ARBA00004651"/>
    </source>
</evidence>
<name>A0A1V5SI06_9BACT</name>
<organism evidence="9">
    <name type="scientific">Candidatus Atribacter allofermentans</name>
    <dbReference type="NCBI Taxonomy" id="1852833"/>
    <lineage>
        <taxon>Bacteria</taxon>
        <taxon>Pseudomonadati</taxon>
        <taxon>Atribacterota</taxon>
        <taxon>Atribacteria</taxon>
        <taxon>Atribacterales</taxon>
        <taxon>Atribacteraceae</taxon>
        <taxon>Atribacter</taxon>
    </lineage>
</organism>
<feature type="transmembrane region" description="Helical" evidence="7">
    <location>
        <begin position="242"/>
        <end position="263"/>
    </location>
</feature>
<keyword evidence="2 7" id="KW-0813">Transport</keyword>
<dbReference type="PANTHER" id="PTHR43744:SF4">
    <property type="entry name" value="OSMOPROTECTIVE COMPOUNDS UPTAKE PERMEASE PROTEIN GGTD"/>
    <property type="match status" value="1"/>
</dbReference>
<gene>
    <name evidence="9" type="primary">araQ_5</name>
    <name evidence="9" type="ORF">BWY41_02259</name>
</gene>